<dbReference type="WBParaSite" id="ALUE_0000514301-mRNA-1">
    <property type="protein sequence ID" value="ALUE_0000514301-mRNA-1"/>
    <property type="gene ID" value="ALUE_0000514301"/>
</dbReference>
<dbReference type="InterPro" id="IPR013087">
    <property type="entry name" value="Znf_C2H2_type"/>
</dbReference>
<dbReference type="Proteomes" id="UP000036681">
    <property type="component" value="Unplaced"/>
</dbReference>
<dbReference type="SMART" id="SM00355">
    <property type="entry name" value="ZnF_C2H2"/>
    <property type="match status" value="2"/>
</dbReference>
<evidence type="ECO:0000256" key="4">
    <source>
        <dbReference type="ARBA" id="ARBA00022833"/>
    </source>
</evidence>
<dbReference type="PANTHER" id="PTHR23215:SF0">
    <property type="entry name" value="BUB3-INTERACTING AND GLEBS MOTIF-CONTAINING PROTEIN ZNF207"/>
    <property type="match status" value="1"/>
</dbReference>
<feature type="domain" description="C2H2-type" evidence="7">
    <location>
        <begin position="115"/>
        <end position="136"/>
    </location>
</feature>
<evidence type="ECO:0000256" key="1">
    <source>
        <dbReference type="ARBA" id="ARBA00004123"/>
    </source>
</evidence>
<dbReference type="GO" id="GO:0005634">
    <property type="term" value="C:nucleus"/>
    <property type="evidence" value="ECO:0007669"/>
    <property type="project" value="UniProtKB-SubCell"/>
</dbReference>
<dbReference type="CDD" id="cd20908">
    <property type="entry name" value="SUF4-like"/>
    <property type="match status" value="1"/>
</dbReference>
<evidence type="ECO:0000256" key="5">
    <source>
        <dbReference type="ARBA" id="ARBA00023242"/>
    </source>
</evidence>
<accession>A0A0M3HRY1</accession>
<evidence type="ECO:0000256" key="6">
    <source>
        <dbReference type="SAM" id="MobiDB-lite"/>
    </source>
</evidence>
<feature type="region of interest" description="Disordered" evidence="6">
    <location>
        <begin position="162"/>
        <end position="192"/>
    </location>
</feature>
<evidence type="ECO:0000313" key="8">
    <source>
        <dbReference type="Proteomes" id="UP000036681"/>
    </source>
</evidence>
<protein>
    <submittedName>
        <fullName evidence="9">C2H2-type domain-containing protein</fullName>
    </submittedName>
</protein>
<dbReference type="AlphaFoldDB" id="A0A0M3HRY1"/>
<evidence type="ECO:0000259" key="7">
    <source>
        <dbReference type="PROSITE" id="PS00028"/>
    </source>
</evidence>
<keyword evidence="4" id="KW-0862">Zinc</keyword>
<name>A0A0M3HRY1_ASCLU</name>
<organism evidence="8 9">
    <name type="scientific">Ascaris lumbricoides</name>
    <name type="common">Giant roundworm</name>
    <dbReference type="NCBI Taxonomy" id="6252"/>
    <lineage>
        <taxon>Eukaryota</taxon>
        <taxon>Metazoa</taxon>
        <taxon>Ecdysozoa</taxon>
        <taxon>Nematoda</taxon>
        <taxon>Chromadorea</taxon>
        <taxon>Rhabditida</taxon>
        <taxon>Spirurina</taxon>
        <taxon>Ascaridomorpha</taxon>
        <taxon>Ascaridoidea</taxon>
        <taxon>Ascarididae</taxon>
        <taxon>Ascaris</taxon>
    </lineage>
</organism>
<proteinExistence type="predicted"/>
<evidence type="ECO:0000256" key="3">
    <source>
        <dbReference type="ARBA" id="ARBA00022771"/>
    </source>
</evidence>
<dbReference type="PANTHER" id="PTHR23215">
    <property type="entry name" value="ZINC FINGER PROTEIN 207"/>
    <property type="match status" value="1"/>
</dbReference>
<feature type="domain" description="C2H2-type" evidence="7">
    <location>
        <begin position="91"/>
        <end position="112"/>
    </location>
</feature>
<keyword evidence="3" id="KW-0863">Zinc-finger</keyword>
<comment type="subcellular location">
    <subcellularLocation>
        <location evidence="1">Nucleus</location>
    </subcellularLocation>
</comment>
<keyword evidence="2" id="KW-0479">Metal-binding</keyword>
<dbReference type="GO" id="GO:0008270">
    <property type="term" value="F:zinc ion binding"/>
    <property type="evidence" value="ECO:0007669"/>
    <property type="project" value="UniProtKB-KW"/>
</dbReference>
<feature type="compositionally biased region" description="Low complexity" evidence="6">
    <location>
        <begin position="174"/>
        <end position="188"/>
    </location>
</feature>
<dbReference type="PROSITE" id="PS00028">
    <property type="entry name" value="ZINC_FINGER_C2H2_1"/>
    <property type="match status" value="2"/>
</dbReference>
<keyword evidence="5" id="KW-0539">Nucleus</keyword>
<sequence>MMLTFGCVVTNLISLVDNNLDTTHIGTRRCRTYERKHRLLDARLAERVSTWQHLHKVTNVDNPSLRNRILRALSFLRTMGRKKKKATKPWCWYCEREFEDEKILIQHQKAKHFKCHICRKKLYTGPGLAIHCVQVHKERIDRIPAALPGRDSVEVEVYGMEGIPDNQASGEPQAKASNSSTTAPASSNGVLPIRPAGTPTIMSLFPPMLPPAMPPVPPLMPGHPMMSVSFPPIPMLPPISAGASGPVLPSFLNVPPTPLASHFQAAIAGLKPPVEPLSQPSGSSKTAAMLAFPAYSGDGHCAIPANTADVERINEAKGFKNVGSRTKMMYADNGLSAVRVLMIFNLVMHEHLPVPFKLSASIALFCSTSLVDCLKLSTALEGGMNGILEKLVASLIAGGIVCKVARIVRRTNGLIVVICIEVKLVLFYLNGYFGGYWADRNATVLGPLGRKVQN</sequence>
<reference evidence="9" key="1">
    <citation type="submission" date="2017-02" db="UniProtKB">
        <authorList>
            <consortium name="WormBaseParasite"/>
        </authorList>
    </citation>
    <scope>IDENTIFICATION</scope>
</reference>
<keyword evidence="8" id="KW-1185">Reference proteome</keyword>
<evidence type="ECO:0000256" key="2">
    <source>
        <dbReference type="ARBA" id="ARBA00022723"/>
    </source>
</evidence>
<evidence type="ECO:0000313" key="9">
    <source>
        <dbReference type="WBParaSite" id="ALUE_0000514301-mRNA-1"/>
    </source>
</evidence>